<feature type="transmembrane region" description="Helical" evidence="8">
    <location>
        <begin position="482"/>
        <end position="507"/>
    </location>
</feature>
<dbReference type="Proteomes" id="UP000585905">
    <property type="component" value="Unassembled WGS sequence"/>
</dbReference>
<dbReference type="GO" id="GO:0015648">
    <property type="term" value="F:lipid-linked peptidoglycan transporter activity"/>
    <property type="evidence" value="ECO:0007669"/>
    <property type="project" value="TreeGrafter"/>
</dbReference>
<comment type="caution">
    <text evidence="9">The sequence shown here is derived from an EMBL/GenBank/DDBJ whole genome shotgun (WGS) entry which is preliminary data.</text>
</comment>
<dbReference type="InterPro" id="IPR051050">
    <property type="entry name" value="Lipid_II_flippase_MurJ/MviN"/>
</dbReference>
<sequence length="559" mass="58324">MSDDPRQGLPDGVPEDRSGGVGRASLVLASGTIVSRLLGFVSAVMLTQTIGALGSGANTFALANQLPNNIYAIVAGGVLSAVLVPQIVRASVHDDGGERFINRLVTLGLVVFLLAAVLATLAAPLLVALYAASSDGGGRGFTSEEIALATAFAYWCLPQVLFYALYTLFGEVLNARRVFGPFTWAPAINNVVAIAGLVVFGAMFDADVRRASEWTPEMIAVLGGSATLGVAVQALVLVLFWRRAGLRYRPEFTWRGVGLGATGRAAGWIFAMIVVMQIGGIVQTRVASEAATADDASLMVMRTAWLLFMLPHSVVVVSLVTAYLTRMSAHARDKDLDAVRVDTTEAIRITGLLMTLATIGLIAVAVPFARIFAEDAVDEIATVLIAFVIGLVPFSVYFVMQRVFYALDDTRTAFWLQAAHTAFFIIGALLCSLLPTAWIVPGIGLVTSAAGAFQMVLGGLVLGRRLGGLDAPLIARRMTQFIVAAVPALLVGLGVGAALGTLGGGLVGDGFARASVGGALVSILAIAVPTVLAYGGALLAMRVPEALSTLALVRGRLGR</sequence>
<dbReference type="GO" id="GO:0008360">
    <property type="term" value="P:regulation of cell shape"/>
    <property type="evidence" value="ECO:0007669"/>
    <property type="project" value="UniProtKB-KW"/>
</dbReference>
<evidence type="ECO:0000256" key="7">
    <source>
        <dbReference type="ARBA" id="ARBA00023136"/>
    </source>
</evidence>
<dbReference type="GO" id="GO:0034204">
    <property type="term" value="P:lipid translocation"/>
    <property type="evidence" value="ECO:0007669"/>
    <property type="project" value="TreeGrafter"/>
</dbReference>
<evidence type="ECO:0000256" key="8">
    <source>
        <dbReference type="SAM" id="Phobius"/>
    </source>
</evidence>
<proteinExistence type="predicted"/>
<keyword evidence="5" id="KW-0573">Peptidoglycan synthesis</keyword>
<dbReference type="RefSeq" id="WP_182491315.1">
    <property type="nucleotide sequence ID" value="NZ_BAAAOV010000006.1"/>
</dbReference>
<dbReference type="Pfam" id="PF03023">
    <property type="entry name" value="MurJ"/>
    <property type="match status" value="1"/>
</dbReference>
<keyword evidence="3 8" id="KW-0812">Transmembrane</keyword>
<feature type="transmembrane region" description="Helical" evidence="8">
    <location>
        <begin position="70"/>
        <end position="92"/>
    </location>
</feature>
<keyword evidence="2" id="KW-1003">Cell membrane</keyword>
<dbReference type="PANTHER" id="PTHR47019:SF1">
    <property type="entry name" value="LIPID II FLIPPASE MURJ"/>
    <property type="match status" value="1"/>
</dbReference>
<evidence type="ECO:0000256" key="4">
    <source>
        <dbReference type="ARBA" id="ARBA00022960"/>
    </source>
</evidence>
<evidence type="ECO:0000256" key="2">
    <source>
        <dbReference type="ARBA" id="ARBA00022475"/>
    </source>
</evidence>
<feature type="transmembrane region" description="Helical" evidence="8">
    <location>
        <begin position="303"/>
        <end position="325"/>
    </location>
</feature>
<protein>
    <submittedName>
        <fullName evidence="9">Putative peptidoglycan lipid II flippase</fullName>
    </submittedName>
</protein>
<keyword evidence="10" id="KW-1185">Reference proteome</keyword>
<dbReference type="InterPro" id="IPR004268">
    <property type="entry name" value="MurJ"/>
</dbReference>
<feature type="transmembrane region" description="Helical" evidence="8">
    <location>
        <begin position="182"/>
        <end position="204"/>
    </location>
</feature>
<organism evidence="9 10">
    <name type="scientific">Microcella alkalica</name>
    <dbReference type="NCBI Taxonomy" id="355930"/>
    <lineage>
        <taxon>Bacteria</taxon>
        <taxon>Bacillati</taxon>
        <taxon>Actinomycetota</taxon>
        <taxon>Actinomycetes</taxon>
        <taxon>Micrococcales</taxon>
        <taxon>Microbacteriaceae</taxon>
        <taxon>Microcella</taxon>
    </lineage>
</organism>
<evidence type="ECO:0000256" key="6">
    <source>
        <dbReference type="ARBA" id="ARBA00022989"/>
    </source>
</evidence>
<evidence type="ECO:0000256" key="1">
    <source>
        <dbReference type="ARBA" id="ARBA00004651"/>
    </source>
</evidence>
<dbReference type="GO" id="GO:0005886">
    <property type="term" value="C:plasma membrane"/>
    <property type="evidence" value="ECO:0007669"/>
    <property type="project" value="UniProtKB-SubCell"/>
</dbReference>
<feature type="transmembrane region" description="Helical" evidence="8">
    <location>
        <begin position="346"/>
        <end position="368"/>
    </location>
</feature>
<feature type="transmembrane region" description="Helical" evidence="8">
    <location>
        <begin position="412"/>
        <end position="430"/>
    </location>
</feature>
<dbReference type="PRINTS" id="PR01806">
    <property type="entry name" value="VIRFACTRMVIN"/>
</dbReference>
<feature type="transmembrane region" description="Helical" evidence="8">
    <location>
        <begin position="519"/>
        <end position="540"/>
    </location>
</feature>
<feature type="transmembrane region" description="Helical" evidence="8">
    <location>
        <begin position="436"/>
        <end position="462"/>
    </location>
</feature>
<feature type="transmembrane region" description="Helical" evidence="8">
    <location>
        <begin position="262"/>
        <end position="283"/>
    </location>
</feature>
<accession>A0A839EAN3</accession>
<evidence type="ECO:0000313" key="10">
    <source>
        <dbReference type="Proteomes" id="UP000585905"/>
    </source>
</evidence>
<dbReference type="AlphaFoldDB" id="A0A839EAN3"/>
<dbReference type="GO" id="GO:0009252">
    <property type="term" value="P:peptidoglycan biosynthetic process"/>
    <property type="evidence" value="ECO:0007669"/>
    <property type="project" value="UniProtKB-KW"/>
</dbReference>
<feature type="transmembrane region" description="Helical" evidence="8">
    <location>
        <begin position="380"/>
        <end position="400"/>
    </location>
</feature>
<keyword evidence="7 8" id="KW-0472">Membrane</keyword>
<keyword evidence="4" id="KW-0133">Cell shape</keyword>
<feature type="transmembrane region" description="Helical" evidence="8">
    <location>
        <begin position="219"/>
        <end position="241"/>
    </location>
</feature>
<dbReference type="PANTHER" id="PTHR47019">
    <property type="entry name" value="LIPID II FLIPPASE MURJ"/>
    <property type="match status" value="1"/>
</dbReference>
<keyword evidence="6 8" id="KW-1133">Transmembrane helix</keyword>
<comment type="subcellular location">
    <subcellularLocation>
        <location evidence="1">Cell membrane</location>
        <topology evidence="1">Multi-pass membrane protein</topology>
    </subcellularLocation>
</comment>
<feature type="transmembrane region" description="Helical" evidence="8">
    <location>
        <begin position="104"/>
        <end position="132"/>
    </location>
</feature>
<feature type="transmembrane region" description="Helical" evidence="8">
    <location>
        <begin position="26"/>
        <end position="50"/>
    </location>
</feature>
<evidence type="ECO:0000313" key="9">
    <source>
        <dbReference type="EMBL" id="MBA8848537.1"/>
    </source>
</evidence>
<evidence type="ECO:0000256" key="3">
    <source>
        <dbReference type="ARBA" id="ARBA00022692"/>
    </source>
</evidence>
<dbReference type="EMBL" id="JACGWX010000005">
    <property type="protein sequence ID" value="MBA8848537.1"/>
    <property type="molecule type" value="Genomic_DNA"/>
</dbReference>
<reference evidence="9 10" key="1">
    <citation type="submission" date="2020-07" db="EMBL/GenBank/DDBJ databases">
        <title>Sequencing the genomes of 1000 actinobacteria strains.</title>
        <authorList>
            <person name="Klenk H.-P."/>
        </authorList>
    </citation>
    <scope>NUCLEOTIDE SEQUENCE [LARGE SCALE GENOMIC DNA]</scope>
    <source>
        <strain evidence="9 10">DSM 19663</strain>
    </source>
</reference>
<name>A0A839EAN3_9MICO</name>
<evidence type="ECO:0000256" key="5">
    <source>
        <dbReference type="ARBA" id="ARBA00022984"/>
    </source>
</evidence>
<feature type="transmembrane region" description="Helical" evidence="8">
    <location>
        <begin position="152"/>
        <end position="170"/>
    </location>
</feature>
<gene>
    <name evidence="9" type="ORF">FHX53_002141</name>
</gene>